<sequence>MREFIEAGLSENQKEGTEKENTKEGGGREKAFQSCHSLGTGGDYVCQGNGDEKCGGSPLLHHRRPRQRNLSVFSL</sequence>
<comment type="caution">
    <text evidence="2">The sequence shown here is derived from an EMBL/GenBank/DDBJ whole genome shotgun (WGS) entry which is preliminary data.</text>
</comment>
<proteinExistence type="predicted"/>
<gene>
    <name evidence="2" type="ORF">PVAP13_1KG484905</name>
</gene>
<protein>
    <submittedName>
        <fullName evidence="2">Uncharacterized protein</fullName>
    </submittedName>
</protein>
<keyword evidence="3" id="KW-1185">Reference proteome</keyword>
<accession>A0A8T0Y151</accession>
<evidence type="ECO:0000313" key="3">
    <source>
        <dbReference type="Proteomes" id="UP000823388"/>
    </source>
</evidence>
<evidence type="ECO:0000256" key="1">
    <source>
        <dbReference type="SAM" id="MobiDB-lite"/>
    </source>
</evidence>
<dbReference type="AlphaFoldDB" id="A0A8T0Y151"/>
<dbReference type="EMBL" id="CM029037">
    <property type="protein sequence ID" value="KAG2661149.1"/>
    <property type="molecule type" value="Genomic_DNA"/>
</dbReference>
<dbReference type="Proteomes" id="UP000823388">
    <property type="component" value="Chromosome 1K"/>
</dbReference>
<name>A0A8T0Y151_PANVG</name>
<organism evidence="2 3">
    <name type="scientific">Panicum virgatum</name>
    <name type="common">Blackwell switchgrass</name>
    <dbReference type="NCBI Taxonomy" id="38727"/>
    <lineage>
        <taxon>Eukaryota</taxon>
        <taxon>Viridiplantae</taxon>
        <taxon>Streptophyta</taxon>
        <taxon>Embryophyta</taxon>
        <taxon>Tracheophyta</taxon>
        <taxon>Spermatophyta</taxon>
        <taxon>Magnoliopsida</taxon>
        <taxon>Liliopsida</taxon>
        <taxon>Poales</taxon>
        <taxon>Poaceae</taxon>
        <taxon>PACMAD clade</taxon>
        <taxon>Panicoideae</taxon>
        <taxon>Panicodae</taxon>
        <taxon>Paniceae</taxon>
        <taxon>Panicinae</taxon>
        <taxon>Panicum</taxon>
        <taxon>Panicum sect. Hiantes</taxon>
    </lineage>
</organism>
<evidence type="ECO:0000313" key="2">
    <source>
        <dbReference type="EMBL" id="KAG2661149.1"/>
    </source>
</evidence>
<feature type="region of interest" description="Disordered" evidence="1">
    <location>
        <begin position="1"/>
        <end position="30"/>
    </location>
</feature>
<feature type="compositionally biased region" description="Basic and acidic residues" evidence="1">
    <location>
        <begin position="12"/>
        <end position="30"/>
    </location>
</feature>
<reference evidence="2" key="1">
    <citation type="submission" date="2020-05" db="EMBL/GenBank/DDBJ databases">
        <title>WGS assembly of Panicum virgatum.</title>
        <authorList>
            <person name="Lovell J.T."/>
            <person name="Jenkins J."/>
            <person name="Shu S."/>
            <person name="Juenger T.E."/>
            <person name="Schmutz J."/>
        </authorList>
    </citation>
    <scope>NUCLEOTIDE SEQUENCE</scope>
    <source>
        <strain evidence="2">AP13</strain>
    </source>
</reference>
<feature type="region of interest" description="Disordered" evidence="1">
    <location>
        <begin position="56"/>
        <end position="75"/>
    </location>
</feature>